<comment type="caution">
    <text evidence="2">The sequence shown here is derived from an EMBL/GenBank/DDBJ whole genome shotgun (WGS) entry which is preliminary data.</text>
</comment>
<dbReference type="OrthoDB" id="8055231at2759"/>
<dbReference type="AlphaFoldDB" id="A0A8K0P3H9"/>
<keyword evidence="3" id="KW-1185">Reference proteome</keyword>
<reference evidence="2" key="1">
    <citation type="submission" date="2013-04" db="EMBL/GenBank/DDBJ databases">
        <authorList>
            <person name="Qu J."/>
            <person name="Murali S.C."/>
            <person name="Bandaranaike D."/>
            <person name="Bellair M."/>
            <person name="Blankenburg K."/>
            <person name="Chao H."/>
            <person name="Dinh H."/>
            <person name="Doddapaneni H."/>
            <person name="Downs B."/>
            <person name="Dugan-Rocha S."/>
            <person name="Elkadiri S."/>
            <person name="Gnanaolivu R.D."/>
            <person name="Hernandez B."/>
            <person name="Javaid M."/>
            <person name="Jayaseelan J.C."/>
            <person name="Lee S."/>
            <person name="Li M."/>
            <person name="Ming W."/>
            <person name="Munidasa M."/>
            <person name="Muniz J."/>
            <person name="Nguyen L."/>
            <person name="Ongeri F."/>
            <person name="Osuji N."/>
            <person name="Pu L.-L."/>
            <person name="Puazo M."/>
            <person name="Qu C."/>
            <person name="Quiroz J."/>
            <person name="Raj R."/>
            <person name="Weissenberger G."/>
            <person name="Xin Y."/>
            <person name="Zou X."/>
            <person name="Han Y."/>
            <person name="Richards S."/>
            <person name="Worley K."/>
            <person name="Muzny D."/>
            <person name="Gibbs R."/>
        </authorList>
    </citation>
    <scope>NUCLEOTIDE SEQUENCE</scope>
    <source>
        <strain evidence="2">Sampled in the wild</strain>
    </source>
</reference>
<dbReference type="EMBL" id="KZ308440">
    <property type="protein sequence ID" value="KAG8229669.1"/>
    <property type="molecule type" value="Genomic_DNA"/>
</dbReference>
<evidence type="ECO:0000256" key="1">
    <source>
        <dbReference type="SAM" id="MobiDB-lite"/>
    </source>
</evidence>
<sequence length="67" mass="8018">MGNDQIPKRLTMGKPDDTRSWGRHKKRWLDSVNTDMNAIGVRNWREVAIRREEWRKTLQKAKTHPGY</sequence>
<accession>A0A8K0P3H9</accession>
<dbReference type="Proteomes" id="UP000792457">
    <property type="component" value="Unassembled WGS sequence"/>
</dbReference>
<evidence type="ECO:0000313" key="2">
    <source>
        <dbReference type="EMBL" id="KAG8229669.1"/>
    </source>
</evidence>
<organism evidence="2 3">
    <name type="scientific">Ladona fulva</name>
    <name type="common">Scarce chaser dragonfly</name>
    <name type="synonym">Libellula fulva</name>
    <dbReference type="NCBI Taxonomy" id="123851"/>
    <lineage>
        <taxon>Eukaryota</taxon>
        <taxon>Metazoa</taxon>
        <taxon>Ecdysozoa</taxon>
        <taxon>Arthropoda</taxon>
        <taxon>Hexapoda</taxon>
        <taxon>Insecta</taxon>
        <taxon>Pterygota</taxon>
        <taxon>Palaeoptera</taxon>
        <taxon>Odonata</taxon>
        <taxon>Epiprocta</taxon>
        <taxon>Anisoptera</taxon>
        <taxon>Libelluloidea</taxon>
        <taxon>Libellulidae</taxon>
        <taxon>Ladona</taxon>
    </lineage>
</organism>
<reference evidence="2" key="2">
    <citation type="submission" date="2017-10" db="EMBL/GenBank/DDBJ databases">
        <title>Ladona fulva Genome sequencing and assembly.</title>
        <authorList>
            <person name="Murali S."/>
            <person name="Richards S."/>
            <person name="Bandaranaike D."/>
            <person name="Bellair M."/>
            <person name="Blankenburg K."/>
            <person name="Chao H."/>
            <person name="Dinh H."/>
            <person name="Doddapaneni H."/>
            <person name="Dugan-Rocha S."/>
            <person name="Elkadiri S."/>
            <person name="Gnanaolivu R."/>
            <person name="Hernandez B."/>
            <person name="Skinner E."/>
            <person name="Javaid M."/>
            <person name="Lee S."/>
            <person name="Li M."/>
            <person name="Ming W."/>
            <person name="Munidasa M."/>
            <person name="Muniz J."/>
            <person name="Nguyen L."/>
            <person name="Hughes D."/>
            <person name="Osuji N."/>
            <person name="Pu L.-L."/>
            <person name="Puazo M."/>
            <person name="Qu C."/>
            <person name="Quiroz J."/>
            <person name="Raj R."/>
            <person name="Weissenberger G."/>
            <person name="Xin Y."/>
            <person name="Zou X."/>
            <person name="Han Y."/>
            <person name="Worley K."/>
            <person name="Muzny D."/>
            <person name="Gibbs R."/>
        </authorList>
    </citation>
    <scope>NUCLEOTIDE SEQUENCE</scope>
    <source>
        <strain evidence="2">Sampled in the wild</strain>
    </source>
</reference>
<feature type="region of interest" description="Disordered" evidence="1">
    <location>
        <begin position="1"/>
        <end position="23"/>
    </location>
</feature>
<evidence type="ECO:0000313" key="3">
    <source>
        <dbReference type="Proteomes" id="UP000792457"/>
    </source>
</evidence>
<protein>
    <submittedName>
        <fullName evidence="2">Uncharacterized protein</fullName>
    </submittedName>
</protein>
<gene>
    <name evidence="2" type="ORF">J437_LFUL010001</name>
</gene>
<name>A0A8K0P3H9_LADFU</name>
<proteinExistence type="predicted"/>